<reference evidence="2 3" key="1">
    <citation type="submission" date="2020-08" db="EMBL/GenBank/DDBJ databases">
        <title>The genome sequence of Novosphingobium flavum 4Y4.</title>
        <authorList>
            <person name="Liu Y."/>
        </authorList>
    </citation>
    <scope>NUCLEOTIDE SEQUENCE [LARGE SCALE GENOMIC DNA]</scope>
    <source>
        <strain evidence="2 3">4Y4</strain>
    </source>
</reference>
<dbReference type="InterPro" id="IPR037401">
    <property type="entry name" value="SnoaL-like"/>
</dbReference>
<dbReference type="SUPFAM" id="SSF54427">
    <property type="entry name" value="NTF2-like"/>
    <property type="match status" value="1"/>
</dbReference>
<evidence type="ECO:0000313" key="3">
    <source>
        <dbReference type="Proteomes" id="UP000520156"/>
    </source>
</evidence>
<keyword evidence="3" id="KW-1185">Reference proteome</keyword>
<dbReference type="AlphaFoldDB" id="A0A7X1F6A7"/>
<sequence>MDALACLIAEREIERAILDYAAWNDSGAWEKVAALYSADGRMSRPTAPDDFIVGREAILAAFLARPPRTTRHICANIRITLDGSDHARADSQILLFTGPDQAPLVGTYADRLVHTADGWRFAERRGSLDFPKP</sequence>
<dbReference type="Pfam" id="PF13577">
    <property type="entry name" value="SnoaL_4"/>
    <property type="match status" value="1"/>
</dbReference>
<accession>A0A7X1F6A7</accession>
<dbReference type="InterPro" id="IPR032710">
    <property type="entry name" value="NTF2-like_dom_sf"/>
</dbReference>
<evidence type="ECO:0000313" key="2">
    <source>
        <dbReference type="EMBL" id="MBC2651190.1"/>
    </source>
</evidence>
<feature type="domain" description="SnoaL-like" evidence="1">
    <location>
        <begin position="9"/>
        <end position="125"/>
    </location>
</feature>
<dbReference type="CDD" id="cd00531">
    <property type="entry name" value="NTF2_like"/>
    <property type="match status" value="1"/>
</dbReference>
<dbReference type="Gene3D" id="3.10.450.50">
    <property type="match status" value="1"/>
</dbReference>
<protein>
    <submittedName>
        <fullName evidence="2">Nuclear transport factor 2 family protein</fullName>
    </submittedName>
</protein>
<dbReference type="RefSeq" id="WP_185682607.1">
    <property type="nucleotide sequence ID" value="NZ_JACLAU010000005.1"/>
</dbReference>
<dbReference type="EMBL" id="JACLAU010000005">
    <property type="protein sequence ID" value="MBC2651190.1"/>
    <property type="molecule type" value="Genomic_DNA"/>
</dbReference>
<proteinExistence type="predicted"/>
<comment type="caution">
    <text evidence="2">The sequence shown here is derived from an EMBL/GenBank/DDBJ whole genome shotgun (WGS) entry which is preliminary data.</text>
</comment>
<organism evidence="2 3">
    <name type="scientific">Novosphingobium aerophilum</name>
    <dbReference type="NCBI Taxonomy" id="2839843"/>
    <lineage>
        <taxon>Bacteria</taxon>
        <taxon>Pseudomonadati</taxon>
        <taxon>Pseudomonadota</taxon>
        <taxon>Alphaproteobacteria</taxon>
        <taxon>Sphingomonadales</taxon>
        <taxon>Sphingomonadaceae</taxon>
        <taxon>Novosphingobium</taxon>
    </lineage>
</organism>
<name>A0A7X1F6A7_9SPHN</name>
<gene>
    <name evidence="2" type="ORF">H7F49_05705</name>
</gene>
<dbReference type="Proteomes" id="UP000520156">
    <property type="component" value="Unassembled WGS sequence"/>
</dbReference>
<evidence type="ECO:0000259" key="1">
    <source>
        <dbReference type="Pfam" id="PF13577"/>
    </source>
</evidence>